<proteinExistence type="predicted"/>
<protein>
    <submittedName>
        <fullName evidence="2">Uncharacterized protein</fullName>
    </submittedName>
</protein>
<organism evidence="2 3">
    <name type="scientific">Colocasia esculenta</name>
    <name type="common">Wild taro</name>
    <name type="synonym">Arum esculentum</name>
    <dbReference type="NCBI Taxonomy" id="4460"/>
    <lineage>
        <taxon>Eukaryota</taxon>
        <taxon>Viridiplantae</taxon>
        <taxon>Streptophyta</taxon>
        <taxon>Embryophyta</taxon>
        <taxon>Tracheophyta</taxon>
        <taxon>Spermatophyta</taxon>
        <taxon>Magnoliopsida</taxon>
        <taxon>Liliopsida</taxon>
        <taxon>Araceae</taxon>
        <taxon>Aroideae</taxon>
        <taxon>Colocasieae</taxon>
        <taxon>Colocasia</taxon>
    </lineage>
</organism>
<feature type="region of interest" description="Disordered" evidence="1">
    <location>
        <begin position="82"/>
        <end position="101"/>
    </location>
</feature>
<name>A0A843XDN1_COLES</name>
<comment type="caution">
    <text evidence="2">The sequence shown here is derived from an EMBL/GenBank/DDBJ whole genome shotgun (WGS) entry which is preliminary data.</text>
</comment>
<reference evidence="2" key="1">
    <citation type="submission" date="2017-07" db="EMBL/GenBank/DDBJ databases">
        <title>Taro Niue Genome Assembly and Annotation.</title>
        <authorList>
            <person name="Atibalentja N."/>
            <person name="Keating K."/>
            <person name="Fields C.J."/>
        </authorList>
    </citation>
    <scope>NUCLEOTIDE SEQUENCE</scope>
    <source>
        <strain evidence="2">Niue_2</strain>
        <tissue evidence="2">Leaf</tissue>
    </source>
</reference>
<gene>
    <name evidence="2" type="ORF">Taro_050407</name>
</gene>
<evidence type="ECO:0000313" key="3">
    <source>
        <dbReference type="Proteomes" id="UP000652761"/>
    </source>
</evidence>
<feature type="region of interest" description="Disordered" evidence="1">
    <location>
        <begin position="1"/>
        <end position="27"/>
    </location>
</feature>
<accession>A0A843XDN1</accession>
<evidence type="ECO:0000313" key="2">
    <source>
        <dbReference type="EMBL" id="MQM17436.1"/>
    </source>
</evidence>
<sequence>MIEHGIHGGDVTAGAPDSSRGDVRAASDSEMMWHREVHVGKRSHVARHVPSVSRFSFTSAQFLFRHELGGPMIRGFPRMSADLEVSRPHRKTGSDIPHSQR</sequence>
<keyword evidence="3" id="KW-1185">Reference proteome</keyword>
<dbReference type="Proteomes" id="UP000652761">
    <property type="component" value="Unassembled WGS sequence"/>
</dbReference>
<dbReference type="EMBL" id="NMUH01007532">
    <property type="protein sequence ID" value="MQM17436.1"/>
    <property type="molecule type" value="Genomic_DNA"/>
</dbReference>
<evidence type="ECO:0000256" key="1">
    <source>
        <dbReference type="SAM" id="MobiDB-lite"/>
    </source>
</evidence>
<dbReference type="AlphaFoldDB" id="A0A843XDN1"/>